<evidence type="ECO:0000256" key="1">
    <source>
        <dbReference type="SAM" id="MobiDB-lite"/>
    </source>
</evidence>
<dbReference type="RefSeq" id="XP_019862594.1">
    <property type="nucleotide sequence ID" value="XM_020007035.1"/>
</dbReference>
<sequence>MCEMSSVSPTINSQSSSHSLSSSSLSTTLLITPTTQPSDSFLVGGIIVGVVCIILVCTCLLITACIIVCVKKRSKSNPEELSTSLNAAINDNNDANVNTLKDNPAYATSTGSLALQDNPAYASTSNTVPVDASNNNSNSYSTTMNPNQVNNHIN</sequence>
<name>A0AAN0K012_AMPQE</name>
<feature type="transmembrane region" description="Helical" evidence="2">
    <location>
        <begin position="41"/>
        <end position="70"/>
    </location>
</feature>
<dbReference type="Proteomes" id="UP000007879">
    <property type="component" value="Unassembled WGS sequence"/>
</dbReference>
<evidence type="ECO:0000313" key="4">
    <source>
        <dbReference type="Proteomes" id="UP000007879"/>
    </source>
</evidence>
<dbReference type="EnsemblMetazoa" id="XM_020007035.1">
    <property type="protein sequence ID" value="XP_019862594.1"/>
    <property type="gene ID" value="LOC109591273"/>
</dbReference>
<feature type="region of interest" description="Disordered" evidence="1">
    <location>
        <begin position="1"/>
        <end position="21"/>
    </location>
</feature>
<accession>A0AAN0K012</accession>
<dbReference type="KEGG" id="aqu:109591273"/>
<keyword evidence="2" id="KW-0812">Transmembrane</keyword>
<evidence type="ECO:0000256" key="2">
    <source>
        <dbReference type="SAM" id="Phobius"/>
    </source>
</evidence>
<feature type="region of interest" description="Disordered" evidence="1">
    <location>
        <begin position="124"/>
        <end position="154"/>
    </location>
</feature>
<keyword evidence="4" id="KW-1185">Reference proteome</keyword>
<reference evidence="4" key="1">
    <citation type="journal article" date="2010" name="Nature">
        <title>The Amphimedon queenslandica genome and the evolution of animal complexity.</title>
        <authorList>
            <person name="Srivastava M."/>
            <person name="Simakov O."/>
            <person name="Chapman J."/>
            <person name="Fahey B."/>
            <person name="Gauthier M.E."/>
            <person name="Mitros T."/>
            <person name="Richards G.S."/>
            <person name="Conaco C."/>
            <person name="Dacre M."/>
            <person name="Hellsten U."/>
            <person name="Larroux C."/>
            <person name="Putnam N.H."/>
            <person name="Stanke M."/>
            <person name="Adamska M."/>
            <person name="Darling A."/>
            <person name="Degnan S.M."/>
            <person name="Oakley T.H."/>
            <person name="Plachetzki D.C."/>
            <person name="Zhai Y."/>
            <person name="Adamski M."/>
            <person name="Calcino A."/>
            <person name="Cummins S.F."/>
            <person name="Goodstein D.M."/>
            <person name="Harris C."/>
            <person name="Jackson D.J."/>
            <person name="Leys S.P."/>
            <person name="Shu S."/>
            <person name="Woodcroft B.J."/>
            <person name="Vervoort M."/>
            <person name="Kosik K.S."/>
            <person name="Manning G."/>
            <person name="Degnan B.M."/>
            <person name="Rokhsar D.S."/>
        </authorList>
    </citation>
    <scope>NUCLEOTIDE SEQUENCE [LARGE SCALE GENOMIC DNA]</scope>
</reference>
<proteinExistence type="predicted"/>
<dbReference type="GeneID" id="109591273"/>
<feature type="compositionally biased region" description="Low complexity" evidence="1">
    <location>
        <begin position="10"/>
        <end position="21"/>
    </location>
</feature>
<protein>
    <submittedName>
        <fullName evidence="3">Uncharacterized protein</fullName>
    </submittedName>
</protein>
<reference evidence="3" key="2">
    <citation type="submission" date="2024-06" db="UniProtKB">
        <authorList>
            <consortium name="EnsemblMetazoa"/>
        </authorList>
    </citation>
    <scope>IDENTIFICATION</scope>
</reference>
<keyword evidence="2" id="KW-1133">Transmembrane helix</keyword>
<organism evidence="3 4">
    <name type="scientific">Amphimedon queenslandica</name>
    <name type="common">Sponge</name>
    <dbReference type="NCBI Taxonomy" id="400682"/>
    <lineage>
        <taxon>Eukaryota</taxon>
        <taxon>Metazoa</taxon>
        <taxon>Porifera</taxon>
        <taxon>Demospongiae</taxon>
        <taxon>Heteroscleromorpha</taxon>
        <taxon>Haplosclerida</taxon>
        <taxon>Niphatidae</taxon>
        <taxon>Amphimedon</taxon>
    </lineage>
</organism>
<evidence type="ECO:0000313" key="3">
    <source>
        <dbReference type="EnsemblMetazoa" id="XP_019862594.1"/>
    </source>
</evidence>
<dbReference type="AlphaFoldDB" id="A0AAN0K012"/>
<feature type="compositionally biased region" description="Polar residues" evidence="1">
    <location>
        <begin position="142"/>
        <end position="154"/>
    </location>
</feature>
<keyword evidence="2" id="KW-0472">Membrane</keyword>